<dbReference type="GO" id="GO:0005634">
    <property type="term" value="C:nucleus"/>
    <property type="evidence" value="ECO:0007669"/>
    <property type="project" value="TreeGrafter"/>
</dbReference>
<dbReference type="EMBL" id="JRHA01000006">
    <property type="protein sequence ID" value="PQK16389.1"/>
    <property type="molecule type" value="Genomic_DNA"/>
</dbReference>
<evidence type="ECO:0000259" key="2">
    <source>
        <dbReference type="Pfam" id="PF03959"/>
    </source>
</evidence>
<reference evidence="3 4" key="1">
    <citation type="submission" date="2016-07" db="EMBL/GenBank/DDBJ databases">
        <title>Comparative genomics of the entomopathogenic fungus Beauveria bassiana.</title>
        <authorList>
            <person name="Valero Jimenez C.A."/>
            <person name="Zwaan B.J."/>
            <person name="Van Kan J.A."/>
            <person name="Takken W."/>
            <person name="Debets A.J."/>
            <person name="Schoustra S.E."/>
            <person name="Koenraadt C.J."/>
        </authorList>
    </citation>
    <scope>NUCLEOTIDE SEQUENCE [LARGE SCALE GENOMIC DNA]</scope>
    <source>
        <strain evidence="3 4">ARSEF 8028</strain>
    </source>
</reference>
<dbReference type="AlphaFoldDB" id="A0A2S7YKB2"/>
<dbReference type="PANTHER" id="PTHR48070:SF6">
    <property type="entry name" value="ESTERASE OVCA2"/>
    <property type="match status" value="1"/>
</dbReference>
<dbReference type="Proteomes" id="UP000237441">
    <property type="component" value="Unassembled WGS sequence"/>
</dbReference>
<evidence type="ECO:0000313" key="3">
    <source>
        <dbReference type="EMBL" id="PQK16389.1"/>
    </source>
</evidence>
<dbReference type="GO" id="GO:0016787">
    <property type="term" value="F:hydrolase activity"/>
    <property type="evidence" value="ECO:0007669"/>
    <property type="project" value="UniProtKB-KW"/>
</dbReference>
<accession>A0A2S7YKB2</accession>
<comment type="caution">
    <text evidence="3">The sequence shown here is derived from an EMBL/GenBank/DDBJ whole genome shotgun (WGS) entry which is preliminary data.</text>
</comment>
<dbReference type="OrthoDB" id="2094269at2759"/>
<dbReference type="InterPro" id="IPR005645">
    <property type="entry name" value="FSH-like_dom"/>
</dbReference>
<sequence>MNSAFRSLPFPQIRAAVLRNSHQPTTVTIRTMSANTNGAARAPTKPSTPEKKPVKILMIHGFTQNGPLFRAKTRALEKTLTKLLAPVSLAPQLLYPTGPIRLKASDMPFYEPPSDAAEQEPETWAWWRRNDATGQYTGIDRGMTTLADAIHEAGGVDGVVGFSQGGCAAGVVAAALESERRPLPDPTAGGVDEDTAAWVAALRTANGGRPLKFCVVYSGFRAADPDVGWLFEPKIATPTLHILGSLDTSVDEVRSQTLIQVCEDPLVVTHPGGHHVPVAREWIMPLAGFIKQHVYDKEVKAEL</sequence>
<dbReference type="GO" id="GO:0019748">
    <property type="term" value="P:secondary metabolic process"/>
    <property type="evidence" value="ECO:0007669"/>
    <property type="project" value="TreeGrafter"/>
</dbReference>
<keyword evidence="1" id="KW-0378">Hydrolase</keyword>
<dbReference type="SUPFAM" id="SSF53474">
    <property type="entry name" value="alpha/beta-Hydrolases"/>
    <property type="match status" value="1"/>
</dbReference>
<dbReference type="InterPro" id="IPR029058">
    <property type="entry name" value="AB_hydrolase_fold"/>
</dbReference>
<name>A0A2S7YKB2_BEABA</name>
<dbReference type="Gene3D" id="3.40.50.1820">
    <property type="entry name" value="alpha/beta hydrolase"/>
    <property type="match status" value="1"/>
</dbReference>
<proteinExistence type="predicted"/>
<dbReference type="InterPro" id="IPR050593">
    <property type="entry name" value="LovG"/>
</dbReference>
<dbReference type="Pfam" id="PF03959">
    <property type="entry name" value="FSH1"/>
    <property type="match status" value="1"/>
</dbReference>
<protein>
    <recommendedName>
        <fullName evidence="2">Serine hydrolase domain-containing protein</fullName>
    </recommendedName>
</protein>
<dbReference type="GO" id="GO:0005737">
    <property type="term" value="C:cytoplasm"/>
    <property type="evidence" value="ECO:0007669"/>
    <property type="project" value="TreeGrafter"/>
</dbReference>
<organism evidence="3 4">
    <name type="scientific">Beauveria bassiana</name>
    <name type="common">White muscardine disease fungus</name>
    <name type="synonym">Tritirachium shiotae</name>
    <dbReference type="NCBI Taxonomy" id="176275"/>
    <lineage>
        <taxon>Eukaryota</taxon>
        <taxon>Fungi</taxon>
        <taxon>Dikarya</taxon>
        <taxon>Ascomycota</taxon>
        <taxon>Pezizomycotina</taxon>
        <taxon>Sordariomycetes</taxon>
        <taxon>Hypocreomycetidae</taxon>
        <taxon>Hypocreales</taxon>
        <taxon>Cordycipitaceae</taxon>
        <taxon>Beauveria</taxon>
    </lineage>
</organism>
<evidence type="ECO:0000256" key="1">
    <source>
        <dbReference type="ARBA" id="ARBA00022801"/>
    </source>
</evidence>
<dbReference type="PANTHER" id="PTHR48070">
    <property type="entry name" value="ESTERASE OVCA2"/>
    <property type="match status" value="1"/>
</dbReference>
<gene>
    <name evidence="3" type="ORF">BB8028_0006g07090</name>
</gene>
<feature type="domain" description="Serine hydrolase" evidence="2">
    <location>
        <begin position="52"/>
        <end position="284"/>
    </location>
</feature>
<evidence type="ECO:0000313" key="4">
    <source>
        <dbReference type="Proteomes" id="UP000237441"/>
    </source>
</evidence>